<proteinExistence type="predicted"/>
<dbReference type="InterPro" id="IPR050859">
    <property type="entry name" value="Class-I_PLP-dep_aminotransf"/>
</dbReference>
<feature type="domain" description="Aminotransferase class I/classII large" evidence="6">
    <location>
        <begin position="191"/>
        <end position="432"/>
    </location>
</feature>
<keyword evidence="3" id="KW-0808">Transferase</keyword>
<dbReference type="InterPro" id="IPR015424">
    <property type="entry name" value="PyrdxlP-dep_Trfase"/>
</dbReference>
<evidence type="ECO:0000256" key="3">
    <source>
        <dbReference type="ARBA" id="ARBA00022679"/>
    </source>
</evidence>
<dbReference type="AlphaFoldDB" id="A0A0M0JXE2"/>
<dbReference type="OrthoDB" id="691673at2759"/>
<comment type="cofactor">
    <cofactor evidence="1">
        <name>pyridoxal 5'-phosphate</name>
        <dbReference type="ChEBI" id="CHEBI:597326"/>
    </cofactor>
</comment>
<dbReference type="Proteomes" id="UP000037460">
    <property type="component" value="Unassembled WGS sequence"/>
</dbReference>
<dbReference type="Gene3D" id="3.40.640.10">
    <property type="entry name" value="Type I PLP-dependent aspartate aminotransferase-like (Major domain)"/>
    <property type="match status" value="1"/>
</dbReference>
<dbReference type="PANTHER" id="PTHR42790">
    <property type="entry name" value="AMINOTRANSFERASE"/>
    <property type="match status" value="1"/>
</dbReference>
<keyword evidence="8" id="KW-1185">Reference proteome</keyword>
<evidence type="ECO:0000256" key="2">
    <source>
        <dbReference type="ARBA" id="ARBA00022576"/>
    </source>
</evidence>
<dbReference type="SUPFAM" id="SSF53383">
    <property type="entry name" value="PLP-dependent transferases"/>
    <property type="match status" value="1"/>
</dbReference>
<dbReference type="GO" id="GO:0008483">
    <property type="term" value="F:transaminase activity"/>
    <property type="evidence" value="ECO:0007669"/>
    <property type="project" value="UniProtKB-KW"/>
</dbReference>
<comment type="caution">
    <text evidence="7">The sequence shown here is derived from an EMBL/GenBank/DDBJ whole genome shotgun (WGS) entry which is preliminary data.</text>
</comment>
<dbReference type="InterPro" id="IPR015421">
    <property type="entry name" value="PyrdxlP-dep_Trfase_major"/>
</dbReference>
<feature type="coiled-coil region" evidence="5">
    <location>
        <begin position="444"/>
        <end position="473"/>
    </location>
</feature>
<evidence type="ECO:0000313" key="7">
    <source>
        <dbReference type="EMBL" id="KOO30808.1"/>
    </source>
</evidence>
<keyword evidence="2" id="KW-0032">Aminotransferase</keyword>
<name>A0A0M0JXE2_9EUKA</name>
<dbReference type="Pfam" id="PF00155">
    <property type="entry name" value="Aminotran_1_2"/>
    <property type="match status" value="1"/>
</dbReference>
<evidence type="ECO:0000259" key="6">
    <source>
        <dbReference type="Pfam" id="PF00155"/>
    </source>
</evidence>
<dbReference type="CDD" id="cd00609">
    <property type="entry name" value="AAT_like"/>
    <property type="match status" value="1"/>
</dbReference>
<dbReference type="InterPro" id="IPR004839">
    <property type="entry name" value="Aminotransferase_I/II_large"/>
</dbReference>
<evidence type="ECO:0000256" key="4">
    <source>
        <dbReference type="ARBA" id="ARBA00022898"/>
    </source>
</evidence>
<reference evidence="8" key="1">
    <citation type="journal article" date="2015" name="PLoS Genet.">
        <title>Genome Sequence and Transcriptome Analyses of Chrysochromulina tobin: Metabolic Tools for Enhanced Algal Fitness in the Prominent Order Prymnesiales (Haptophyceae).</title>
        <authorList>
            <person name="Hovde B.T."/>
            <person name="Deodato C.R."/>
            <person name="Hunsperger H.M."/>
            <person name="Ryken S.A."/>
            <person name="Yost W."/>
            <person name="Jha R.K."/>
            <person name="Patterson J."/>
            <person name="Monnat R.J. Jr."/>
            <person name="Barlow S.B."/>
            <person name="Starkenburg S.R."/>
            <person name="Cattolico R.A."/>
        </authorList>
    </citation>
    <scope>NUCLEOTIDE SEQUENCE</scope>
    <source>
        <strain evidence="8">CCMP291</strain>
    </source>
</reference>
<organism evidence="7 8">
    <name type="scientific">Chrysochromulina tobinii</name>
    <dbReference type="NCBI Taxonomy" id="1460289"/>
    <lineage>
        <taxon>Eukaryota</taxon>
        <taxon>Haptista</taxon>
        <taxon>Haptophyta</taxon>
        <taxon>Prymnesiophyceae</taxon>
        <taxon>Prymnesiales</taxon>
        <taxon>Chrysochromulinaceae</taxon>
        <taxon>Chrysochromulina</taxon>
    </lineage>
</organism>
<protein>
    <submittedName>
        <fullName evidence="7">Kynurenine alpha-aminoadipate mitochondrial-like protein</fullName>
    </submittedName>
</protein>
<dbReference type="EMBL" id="JWZX01002158">
    <property type="protein sequence ID" value="KOO30808.1"/>
    <property type="molecule type" value="Genomic_DNA"/>
</dbReference>
<keyword evidence="4" id="KW-0663">Pyridoxal phosphate</keyword>
<dbReference type="GO" id="GO:1901605">
    <property type="term" value="P:alpha-amino acid metabolic process"/>
    <property type="evidence" value="ECO:0007669"/>
    <property type="project" value="TreeGrafter"/>
</dbReference>
<evidence type="ECO:0000256" key="1">
    <source>
        <dbReference type="ARBA" id="ARBA00001933"/>
    </source>
</evidence>
<dbReference type="GO" id="GO:0030170">
    <property type="term" value="F:pyridoxal phosphate binding"/>
    <property type="evidence" value="ECO:0007669"/>
    <property type="project" value="InterPro"/>
</dbReference>
<gene>
    <name evidence="7" type="ORF">Ctob_002402</name>
</gene>
<accession>A0A0M0JXE2</accession>
<sequence>MEDHLSLVARAKRPAPLRGLIPLSHIEGMAVMSGGTPHPSLFPVKSYTLELVDGERICIDDPTLVGKAQQYMHDITPGVGTVGYVPLLNWIRAHVQEQHAPPKEGWDVCVCTGNADGFQRAWETLLDPGDSLLVDELDFSFSTSQLSAWVGARGLHIEPLVADATLSAPAALSALLGDWARLRPGLRFPKAYFTIPSFQNPTCITRTRAEMSALYEVVCDFGMLLIEDDPYRFLAFGDPLDAAAPVPGYRGEVGEGLPSSYLSLDREGRVLRCDTFSKWMGPGLRCGWVTAPRQVIYKLAQGVGPSLGVASCVQVQLHAILTRWGATGLDAHVSRVQVAYKHRAAVVLRAAAEHLADLAQWTAPRGGMFVWMKLVGVEDAAALLDAMTAEKVLVVPGSYFHYTGLESAPACPFVRISFALASDEVLIEGMRRLGAVLRRQHATLEALTHAKHAAEAEARAERAEQHAAATEAAAQAAAAARAAAAAEAEAARQRAATAAAHARA</sequence>
<evidence type="ECO:0000256" key="5">
    <source>
        <dbReference type="SAM" id="Coils"/>
    </source>
</evidence>
<keyword evidence="5" id="KW-0175">Coiled coil</keyword>
<evidence type="ECO:0000313" key="8">
    <source>
        <dbReference type="Proteomes" id="UP000037460"/>
    </source>
</evidence>
<dbReference type="PANTHER" id="PTHR42790:SF19">
    <property type="entry name" value="KYNURENINE_ALPHA-AMINOADIPATE AMINOTRANSFERASE, MITOCHONDRIAL"/>
    <property type="match status" value="1"/>
</dbReference>